<evidence type="ECO:0000313" key="1">
    <source>
        <dbReference type="EMBL" id="KZL16783.1"/>
    </source>
</evidence>
<gene>
    <name evidence="1" type="ORF">PsAD2_03400</name>
</gene>
<dbReference type="Proteomes" id="UP000076577">
    <property type="component" value="Unassembled WGS sequence"/>
</dbReference>
<keyword evidence="2" id="KW-1185">Reference proteome</keyword>
<reference evidence="1 2" key="1">
    <citation type="journal article" date="2016" name="Front. Microbiol.">
        <title>Comparative Genomic Analysis Reveals a Diverse Repertoire of Genes Involved in Prokaryote-Eukaryote Interactions within the Pseudovibrio Genus.</title>
        <authorList>
            <person name="Romano S."/>
            <person name="Fernandez-Guerra A."/>
            <person name="Reen F.J."/>
            <person name="Glockner F.O."/>
            <person name="Crowley S.P."/>
            <person name="O'Sullivan O."/>
            <person name="Cotter P.D."/>
            <person name="Adams C."/>
            <person name="Dobson A.D."/>
            <person name="O'Gara F."/>
        </authorList>
    </citation>
    <scope>NUCLEOTIDE SEQUENCE [LARGE SCALE GENOMIC DNA]</scope>
    <source>
        <strain evidence="1 2">Ad2</strain>
    </source>
</reference>
<sequence length="55" mass="6277">MRPARFSGFKRHFDLFFLKNLGVGFSDPALFFGDSLGIVRMNEVQNSLLRGMIPE</sequence>
<proteinExistence type="predicted"/>
<comment type="caution">
    <text evidence="1">The sequence shown here is derived from an EMBL/GenBank/DDBJ whole genome shotgun (WGS) entry which is preliminary data.</text>
</comment>
<evidence type="ECO:0000313" key="2">
    <source>
        <dbReference type="Proteomes" id="UP000076577"/>
    </source>
</evidence>
<accession>A0A165WQ44</accession>
<name>A0A165WQ44_9HYPH</name>
<dbReference type="EMBL" id="LMCB01000044">
    <property type="protein sequence ID" value="KZL16783.1"/>
    <property type="molecule type" value="Genomic_DNA"/>
</dbReference>
<organism evidence="1 2">
    <name type="scientific">Pseudovibrio axinellae</name>
    <dbReference type="NCBI Taxonomy" id="989403"/>
    <lineage>
        <taxon>Bacteria</taxon>
        <taxon>Pseudomonadati</taxon>
        <taxon>Pseudomonadota</taxon>
        <taxon>Alphaproteobacteria</taxon>
        <taxon>Hyphomicrobiales</taxon>
        <taxon>Stappiaceae</taxon>
        <taxon>Pseudovibrio</taxon>
    </lineage>
</organism>
<protein>
    <submittedName>
        <fullName evidence="1">Uncharacterized protein</fullName>
    </submittedName>
</protein>
<dbReference type="AlphaFoldDB" id="A0A165WQ44"/>